<dbReference type="Proteomes" id="UP000504606">
    <property type="component" value="Unplaced"/>
</dbReference>
<dbReference type="GeneID" id="113209266"/>
<gene>
    <name evidence="3" type="primary">LOC113209266</name>
</gene>
<dbReference type="AlphaFoldDB" id="A0A6J1SMF2"/>
<protein>
    <submittedName>
        <fullName evidence="3">Uncharacterized protein LOC113209266</fullName>
    </submittedName>
</protein>
<organism evidence="2 3">
    <name type="scientific">Frankliniella occidentalis</name>
    <name type="common">Western flower thrips</name>
    <name type="synonym">Euthrips occidentalis</name>
    <dbReference type="NCBI Taxonomy" id="133901"/>
    <lineage>
        <taxon>Eukaryota</taxon>
        <taxon>Metazoa</taxon>
        <taxon>Ecdysozoa</taxon>
        <taxon>Arthropoda</taxon>
        <taxon>Hexapoda</taxon>
        <taxon>Insecta</taxon>
        <taxon>Pterygota</taxon>
        <taxon>Neoptera</taxon>
        <taxon>Paraneoptera</taxon>
        <taxon>Thysanoptera</taxon>
        <taxon>Terebrantia</taxon>
        <taxon>Thripoidea</taxon>
        <taxon>Thripidae</taxon>
        <taxon>Frankliniella</taxon>
    </lineage>
</organism>
<dbReference type="RefSeq" id="XP_026282474.2">
    <property type="nucleotide sequence ID" value="XM_026426689.2"/>
</dbReference>
<evidence type="ECO:0000313" key="3">
    <source>
        <dbReference type="RefSeq" id="XP_026282474.2"/>
    </source>
</evidence>
<name>A0A6J1SMF2_FRAOC</name>
<sequence length="180" mass="20010">MARSLGLYFALLGLVCGAAAQNQEDLIRRVVLVEKHGFSRGRSVDISLVEAPGVQKLLAVVCRDSTLSLCQGFALDGKFMHPMRKEPMHYEPDDVFEAFFGGPYVSKLFGQDQRGRQLTPRFTLAHQEDGTFLFTSEFKGMGPQKMSIRPKPRDLDFDYLFIGAEVKIGVSDPVGTVTSF</sequence>
<accession>A0A6J1SMF2</accession>
<evidence type="ECO:0000256" key="1">
    <source>
        <dbReference type="SAM" id="SignalP"/>
    </source>
</evidence>
<keyword evidence="1" id="KW-0732">Signal</keyword>
<feature type="chain" id="PRO_5039431388" evidence="1">
    <location>
        <begin position="21"/>
        <end position="180"/>
    </location>
</feature>
<proteinExistence type="predicted"/>
<reference evidence="3" key="1">
    <citation type="submission" date="2025-08" db="UniProtKB">
        <authorList>
            <consortium name="RefSeq"/>
        </authorList>
    </citation>
    <scope>IDENTIFICATION</scope>
    <source>
        <tissue evidence="3">Whole organism</tissue>
    </source>
</reference>
<keyword evidence="2" id="KW-1185">Reference proteome</keyword>
<dbReference type="OrthoDB" id="10368478at2759"/>
<dbReference type="KEGG" id="foc:113209266"/>
<feature type="signal peptide" evidence="1">
    <location>
        <begin position="1"/>
        <end position="20"/>
    </location>
</feature>
<evidence type="ECO:0000313" key="2">
    <source>
        <dbReference type="Proteomes" id="UP000504606"/>
    </source>
</evidence>